<keyword evidence="3" id="KW-1185">Reference proteome</keyword>
<evidence type="ECO:0000256" key="1">
    <source>
        <dbReference type="SAM" id="Phobius"/>
    </source>
</evidence>
<organism evidence="2 3">
    <name type="scientific">Lactuca virosa</name>
    <dbReference type="NCBI Taxonomy" id="75947"/>
    <lineage>
        <taxon>Eukaryota</taxon>
        <taxon>Viridiplantae</taxon>
        <taxon>Streptophyta</taxon>
        <taxon>Embryophyta</taxon>
        <taxon>Tracheophyta</taxon>
        <taxon>Spermatophyta</taxon>
        <taxon>Magnoliopsida</taxon>
        <taxon>eudicotyledons</taxon>
        <taxon>Gunneridae</taxon>
        <taxon>Pentapetalae</taxon>
        <taxon>asterids</taxon>
        <taxon>campanulids</taxon>
        <taxon>Asterales</taxon>
        <taxon>Asteraceae</taxon>
        <taxon>Cichorioideae</taxon>
        <taxon>Cichorieae</taxon>
        <taxon>Lactucinae</taxon>
        <taxon>Lactuca</taxon>
    </lineage>
</organism>
<reference evidence="2 3" key="1">
    <citation type="submission" date="2022-01" db="EMBL/GenBank/DDBJ databases">
        <authorList>
            <person name="Xiong W."/>
            <person name="Schranz E."/>
        </authorList>
    </citation>
    <scope>NUCLEOTIDE SEQUENCE [LARGE SCALE GENOMIC DNA]</scope>
</reference>
<keyword evidence="1" id="KW-1133">Transmembrane helix</keyword>
<dbReference type="AlphaFoldDB" id="A0AAU9MIX1"/>
<comment type="caution">
    <text evidence="2">The sequence shown here is derived from an EMBL/GenBank/DDBJ whole genome shotgun (WGS) entry which is preliminary data.</text>
</comment>
<dbReference type="EMBL" id="CAKMRJ010002223">
    <property type="protein sequence ID" value="CAH1427869.1"/>
    <property type="molecule type" value="Genomic_DNA"/>
</dbReference>
<feature type="transmembrane region" description="Helical" evidence="1">
    <location>
        <begin position="39"/>
        <end position="62"/>
    </location>
</feature>
<evidence type="ECO:0000313" key="2">
    <source>
        <dbReference type="EMBL" id="CAH1427869.1"/>
    </source>
</evidence>
<name>A0AAU9MIX1_9ASTR</name>
<proteinExistence type="predicted"/>
<keyword evidence="1" id="KW-0812">Transmembrane</keyword>
<keyword evidence="1" id="KW-0472">Membrane</keyword>
<accession>A0AAU9MIX1</accession>
<sequence>MFSTQLYVAVAYNHNTQFKIKLKSNRRCLQPQYSLEGHIWVTGKILVLPIILILLSITYSAISKEREVFKHNHSPYLLSEKFLPL</sequence>
<protein>
    <submittedName>
        <fullName evidence="2">Uncharacterized protein</fullName>
    </submittedName>
</protein>
<gene>
    <name evidence="2" type="ORF">LVIROSA_LOCUS14841</name>
</gene>
<dbReference type="Proteomes" id="UP001157418">
    <property type="component" value="Unassembled WGS sequence"/>
</dbReference>
<evidence type="ECO:0000313" key="3">
    <source>
        <dbReference type="Proteomes" id="UP001157418"/>
    </source>
</evidence>